<name>A0ABV6UM12_9ACTN</name>
<evidence type="ECO:0000256" key="1">
    <source>
        <dbReference type="ARBA" id="ARBA00006586"/>
    </source>
</evidence>
<dbReference type="InterPro" id="IPR023343">
    <property type="entry name" value="Penicillin_amidase_dom1"/>
</dbReference>
<keyword evidence="3" id="KW-0865">Zymogen</keyword>
<dbReference type="InterPro" id="IPR014395">
    <property type="entry name" value="Pen/GL7ACA/AHL_acylase"/>
</dbReference>
<dbReference type="InterPro" id="IPR002692">
    <property type="entry name" value="S45"/>
</dbReference>
<comment type="similarity">
    <text evidence="1">Belongs to the peptidase S45 family.</text>
</comment>
<evidence type="ECO:0000256" key="2">
    <source>
        <dbReference type="ARBA" id="ARBA00022801"/>
    </source>
</evidence>
<dbReference type="EMBL" id="JBHEZZ010000006">
    <property type="protein sequence ID" value="MFC1402441.1"/>
    <property type="molecule type" value="Genomic_DNA"/>
</dbReference>
<dbReference type="Gene3D" id="3.60.20.10">
    <property type="entry name" value="Glutamine Phosphoribosylpyrophosphate, subunit 1, domain 1"/>
    <property type="match status" value="2"/>
</dbReference>
<gene>
    <name evidence="5" type="ORF">ACEZDJ_14225</name>
</gene>
<keyword evidence="2" id="KW-0378">Hydrolase</keyword>
<dbReference type="Gene3D" id="2.30.120.10">
    <property type="match status" value="1"/>
</dbReference>
<proteinExistence type="inferred from homology"/>
<dbReference type="RefSeq" id="WP_030249637.1">
    <property type="nucleotide sequence ID" value="NZ_JBHEZZ010000006.1"/>
</dbReference>
<protein>
    <submittedName>
        <fullName evidence="5">Penicillin acylase family protein</fullName>
    </submittedName>
</protein>
<feature type="region of interest" description="Disordered" evidence="4">
    <location>
        <begin position="252"/>
        <end position="291"/>
    </location>
</feature>
<evidence type="ECO:0000313" key="6">
    <source>
        <dbReference type="Proteomes" id="UP001592528"/>
    </source>
</evidence>
<accession>A0ABV6UM12</accession>
<dbReference type="InterPro" id="IPR029055">
    <property type="entry name" value="Ntn_hydrolases_N"/>
</dbReference>
<evidence type="ECO:0000256" key="3">
    <source>
        <dbReference type="ARBA" id="ARBA00023145"/>
    </source>
</evidence>
<sequence length="939" mass="100453">MPRTKKFRRLRLLVILVVLLLVAGAGLGGWLGVRTVKSSFPQTTGTLRLAGLSAPVSVDRDSKGIPQIYANTPADLFKAQGYVQAQDRFWQMDVDRHITAGTLASMFGKGQVETDAFIRTMGWRDVAQQEYDTKLDATTKQYLQDYADGVNAWLAEHPGGAGASLEYALLGTAYSGYKPAPWTPVDSVSWLKAMAWDLSGNMQQEIDRSLLSQKLSKEQIAELYPSYPYSTNSTILKTGTVTDAGTAKATYHPAAGDGSSGSSGSSGGSSGSGGSSSGTTTQASSTTGSSGAVSSAVQASQSATTQLAANLDSIPALLGDPGQGIGSNSWVVSGSHTTTGEPLLANDPHLGPGLPSIWYQMGLHCNVVNAACPYDTTGFTFAGMPGVVIGHNQSISWGFTNLGADVQDLYLEQVTGDDTYLYDGKNKKFTTRQEVIKVAGGADQTITVRSTADGMPIISDHNTEQQSVGQDAPVDGTAPPRNGGYAIALRWTALDPGNTMDAVFELDRATDFTQFKAAARDFAVPAQNLIYADTAGNIGYQAPGQIPIRAKGDDGTYPMPGWTDQYQWKGFIPQAALPYVENPASGYIVTANQAVVDTSYPYELTDDWGYGTRSQQITDLIKSKLANGGKISPDDMQSMQTDDTSVMAQTLVPYLLKVPLSDPYYKDAQQLLKDWNYKQDAGSAAAAYYNAVWSNLLHLAFDEQFPAQVRATTDCVLQLPAGTAQVPVDGVNAAPKRVSVCGTRSPDQAQPDGGDQWTTVVTALLKQPNSDWWTYTDAQGAQVQGLDNMLLKAMVDARKQLTSLMGKDISTWSWGRIHTLTLKEQTLGTDNSSIFSGLVHKLLDRGPYQLDGSSAAVDATGWDAAAGYQVDWAPSMRMVVDLSDLDASRWINVGGASGHAYSAHYNDQTQLWAEGQLLTWPFAKSAVQAATVDKLTLTP</sequence>
<dbReference type="Gene3D" id="1.10.439.10">
    <property type="entry name" value="Penicillin Amidohydrolase, domain 1"/>
    <property type="match status" value="1"/>
</dbReference>
<keyword evidence="6" id="KW-1185">Reference proteome</keyword>
<dbReference type="InterPro" id="IPR043146">
    <property type="entry name" value="Penicillin_amidase_N_B-knob"/>
</dbReference>
<comment type="caution">
    <text evidence="5">The sequence shown here is derived from an EMBL/GenBank/DDBJ whole genome shotgun (WGS) entry which is preliminary data.</text>
</comment>
<dbReference type="Pfam" id="PF01804">
    <property type="entry name" value="Penicil_amidase"/>
    <property type="match status" value="1"/>
</dbReference>
<evidence type="ECO:0000313" key="5">
    <source>
        <dbReference type="EMBL" id="MFC1402441.1"/>
    </source>
</evidence>
<organism evidence="5 6">
    <name type="scientific">Streptacidiphilus cavernicola</name>
    <dbReference type="NCBI Taxonomy" id="3342716"/>
    <lineage>
        <taxon>Bacteria</taxon>
        <taxon>Bacillati</taxon>
        <taxon>Actinomycetota</taxon>
        <taxon>Actinomycetes</taxon>
        <taxon>Kitasatosporales</taxon>
        <taxon>Streptomycetaceae</taxon>
        <taxon>Streptacidiphilus</taxon>
    </lineage>
</organism>
<dbReference type="PIRSF" id="PIRSF001227">
    <property type="entry name" value="Pen_acylase"/>
    <property type="match status" value="1"/>
</dbReference>
<dbReference type="Proteomes" id="UP001592528">
    <property type="component" value="Unassembled WGS sequence"/>
</dbReference>
<reference evidence="5 6" key="1">
    <citation type="submission" date="2024-09" db="EMBL/GenBank/DDBJ databases">
        <authorList>
            <person name="Lee S.D."/>
        </authorList>
    </citation>
    <scope>NUCLEOTIDE SEQUENCE [LARGE SCALE GENOMIC DNA]</scope>
    <source>
        <strain evidence="5 6">N1-5</strain>
    </source>
</reference>
<dbReference type="PANTHER" id="PTHR34218:SF4">
    <property type="entry name" value="ACYL-HOMOSERINE LACTONE ACYLASE QUIP"/>
    <property type="match status" value="1"/>
</dbReference>
<feature type="compositionally biased region" description="Low complexity" evidence="4">
    <location>
        <begin position="277"/>
        <end position="291"/>
    </location>
</feature>
<feature type="compositionally biased region" description="Gly residues" evidence="4">
    <location>
        <begin position="258"/>
        <end position="276"/>
    </location>
</feature>
<evidence type="ECO:0000256" key="4">
    <source>
        <dbReference type="SAM" id="MobiDB-lite"/>
    </source>
</evidence>
<dbReference type="SUPFAM" id="SSF56235">
    <property type="entry name" value="N-terminal nucleophile aminohydrolases (Ntn hydrolases)"/>
    <property type="match status" value="1"/>
</dbReference>
<dbReference type="PANTHER" id="PTHR34218">
    <property type="entry name" value="PEPTIDASE S45 PENICILLIN AMIDASE"/>
    <property type="match status" value="1"/>
</dbReference>
<dbReference type="CDD" id="cd03747">
    <property type="entry name" value="Ntn_PGA_like"/>
    <property type="match status" value="1"/>
</dbReference>